<reference evidence="1 2" key="1">
    <citation type="submission" date="2018-04" db="EMBL/GenBank/DDBJ databases">
        <title>Pedobacter chongqingensis sp. nov., isolated from a rottenly hemp rope.</title>
        <authorList>
            <person name="Cai Y."/>
        </authorList>
    </citation>
    <scope>NUCLEOTIDE SEQUENCE [LARGE SCALE GENOMIC DNA]</scope>
    <source>
        <strain evidence="1 2">FJ4-8</strain>
    </source>
</reference>
<dbReference type="AlphaFoldDB" id="A0A2U2PAP8"/>
<organism evidence="1 2">
    <name type="scientific">Pararcticibacter amylolyticus</name>
    <dbReference type="NCBI Taxonomy" id="2173175"/>
    <lineage>
        <taxon>Bacteria</taxon>
        <taxon>Pseudomonadati</taxon>
        <taxon>Bacteroidota</taxon>
        <taxon>Sphingobacteriia</taxon>
        <taxon>Sphingobacteriales</taxon>
        <taxon>Sphingobacteriaceae</taxon>
        <taxon>Pararcticibacter</taxon>
    </lineage>
</organism>
<name>A0A2U2PAP8_9SPHI</name>
<evidence type="ECO:0000313" key="2">
    <source>
        <dbReference type="Proteomes" id="UP000245647"/>
    </source>
</evidence>
<keyword evidence="2" id="KW-1185">Reference proteome</keyword>
<dbReference type="Proteomes" id="UP000245647">
    <property type="component" value="Unassembled WGS sequence"/>
</dbReference>
<comment type="caution">
    <text evidence="1">The sequence shown here is derived from an EMBL/GenBank/DDBJ whole genome shotgun (WGS) entry which is preliminary data.</text>
</comment>
<accession>A0A2U2PAP8</accession>
<protein>
    <submittedName>
        <fullName evidence="1">Uncharacterized protein</fullName>
    </submittedName>
</protein>
<gene>
    <name evidence="1" type="ORF">DDR33_21810</name>
</gene>
<proteinExistence type="predicted"/>
<sequence length="101" mass="11429">MVIIVAVFGVAIGIYTNVTQSGYSVSTTQSQQQMRKIADESILNHDWEDQELMEDSIIYRKTVSAWPGYQDLVLIEVQALQNEKVLGKLRQVARKEEKAGE</sequence>
<evidence type="ECO:0000313" key="1">
    <source>
        <dbReference type="EMBL" id="PWG78467.1"/>
    </source>
</evidence>
<dbReference type="EMBL" id="QEAS01000024">
    <property type="protein sequence ID" value="PWG78467.1"/>
    <property type="molecule type" value="Genomic_DNA"/>
</dbReference>